<proteinExistence type="predicted"/>
<geneLocation type="plasmid" evidence="2 3">
    <name>pCYLST.01</name>
</geneLocation>
<gene>
    <name evidence="2" type="ORF">Cylst_6528</name>
</gene>
<evidence type="ECO:0000313" key="2">
    <source>
        <dbReference type="EMBL" id="AFZ28307.1"/>
    </source>
</evidence>
<feature type="region of interest" description="Disordered" evidence="1">
    <location>
        <begin position="1"/>
        <end position="86"/>
    </location>
</feature>
<dbReference type="RefSeq" id="WP_015328352.1">
    <property type="nucleotide sequence ID" value="NC_020050.1"/>
</dbReference>
<dbReference type="AlphaFoldDB" id="K9X9G7"/>
<feature type="compositionally biased region" description="Low complexity" evidence="1">
    <location>
        <begin position="34"/>
        <end position="50"/>
    </location>
</feature>
<dbReference type="OrthoDB" id="511015at2"/>
<dbReference type="HOGENOM" id="CLU_1244876_0_0_3"/>
<evidence type="ECO:0000313" key="3">
    <source>
        <dbReference type="Proteomes" id="UP000010475"/>
    </source>
</evidence>
<dbReference type="EMBL" id="CP003643">
    <property type="protein sequence ID" value="AFZ28307.1"/>
    <property type="molecule type" value="Genomic_DNA"/>
</dbReference>
<accession>K9X9G7</accession>
<organism evidence="2 3">
    <name type="scientific">Cylindrospermum stagnale PCC 7417</name>
    <dbReference type="NCBI Taxonomy" id="56107"/>
    <lineage>
        <taxon>Bacteria</taxon>
        <taxon>Bacillati</taxon>
        <taxon>Cyanobacteriota</taxon>
        <taxon>Cyanophyceae</taxon>
        <taxon>Nostocales</taxon>
        <taxon>Nostocaceae</taxon>
        <taxon>Cylindrospermum</taxon>
    </lineage>
</organism>
<keyword evidence="3" id="KW-1185">Reference proteome</keyword>
<protein>
    <submittedName>
        <fullName evidence="2">Uncharacterized protein</fullName>
    </submittedName>
</protein>
<reference evidence="2 3" key="1">
    <citation type="submission" date="2012-06" db="EMBL/GenBank/DDBJ databases">
        <title>Noncontiguous Finished plasmid 1 of genome of Cylindrospermum stagnale PCC 7417.</title>
        <authorList>
            <consortium name="US DOE Joint Genome Institute"/>
            <person name="Gugger M."/>
            <person name="Coursin T."/>
            <person name="Rippka R."/>
            <person name="Tandeau De Marsac N."/>
            <person name="Huntemann M."/>
            <person name="Wei C.-L."/>
            <person name="Han J."/>
            <person name="Detter J.C."/>
            <person name="Han C."/>
            <person name="Tapia R."/>
            <person name="Davenport K."/>
            <person name="Daligault H."/>
            <person name="Erkkila T."/>
            <person name="Gu W."/>
            <person name="Munk A.C.C."/>
            <person name="Teshima H."/>
            <person name="Xu Y."/>
            <person name="Chain P."/>
            <person name="Chen A."/>
            <person name="Krypides N."/>
            <person name="Mavromatis K."/>
            <person name="Markowitz V."/>
            <person name="Szeto E."/>
            <person name="Ivanova N."/>
            <person name="Mikhailova N."/>
            <person name="Ovchinnikova G."/>
            <person name="Pagani I."/>
            <person name="Pati A."/>
            <person name="Goodwin L."/>
            <person name="Peters L."/>
            <person name="Pitluck S."/>
            <person name="Woyke T."/>
            <person name="Kerfeld C."/>
        </authorList>
    </citation>
    <scope>NUCLEOTIDE SEQUENCE [LARGE SCALE GENOMIC DNA]</scope>
    <source>
        <strain evidence="2 3">PCC 7417</strain>
        <plasmid evidence="3">Plasmid pCYLST.01</plasmid>
    </source>
</reference>
<dbReference type="KEGG" id="csg:Cylst_6528"/>
<sequence>MPKRQSKKTNSSPSKEIPVPQQPAIVRIVKQNIPATSTNSPEPSESSSTAAKRENHPIEPELQVNSNQSQSIEVESSNSSAVSTPDVVPQKMNAALDESSLPLTVETAPVNLSALTATDESKSNCFAQSERDSQQPQLARLIPPYKRFETVTNSQGQTFAVGEEIQASTCNFGEQRALITFLYSAPDGSIWASFYPLTKSHQRQWRRGCCRIEHLKKLDENVSNETIETNLRRI</sequence>
<feature type="compositionally biased region" description="Low complexity" evidence="1">
    <location>
        <begin position="66"/>
        <end position="83"/>
    </location>
</feature>
<dbReference type="Proteomes" id="UP000010475">
    <property type="component" value="Plasmid pCYLST.01"/>
</dbReference>
<evidence type="ECO:0000256" key="1">
    <source>
        <dbReference type="SAM" id="MobiDB-lite"/>
    </source>
</evidence>
<name>K9X9G7_9NOST</name>
<keyword evidence="2" id="KW-0614">Plasmid</keyword>